<dbReference type="AlphaFoldDB" id="A0A150M8M8"/>
<organism evidence="1 2">
    <name type="scientific">Caldibacillus debilis</name>
    <dbReference type="NCBI Taxonomy" id="301148"/>
    <lineage>
        <taxon>Bacteria</taxon>
        <taxon>Bacillati</taxon>
        <taxon>Bacillota</taxon>
        <taxon>Bacilli</taxon>
        <taxon>Bacillales</taxon>
        <taxon>Bacillaceae</taxon>
        <taxon>Caldibacillus</taxon>
    </lineage>
</organism>
<proteinExistence type="predicted"/>
<reference evidence="1 2" key="1">
    <citation type="submission" date="2016-01" db="EMBL/GenBank/DDBJ databases">
        <title>Draft Genome Sequences of Seven Thermophilic Sporeformers Isolated from Foods.</title>
        <authorList>
            <person name="Berendsen E.M."/>
            <person name="Wells-Bennik M.H."/>
            <person name="Krawcyk A.O."/>
            <person name="De Jong A."/>
            <person name="Holsappel S."/>
            <person name="Eijlander R.T."/>
            <person name="Kuipers O.P."/>
        </authorList>
    </citation>
    <scope>NUCLEOTIDE SEQUENCE [LARGE SCALE GENOMIC DNA]</scope>
    <source>
        <strain evidence="1 2">B4135</strain>
    </source>
</reference>
<name>A0A150M8M8_9BACI</name>
<dbReference type="EMBL" id="LQYT01000030">
    <property type="protein sequence ID" value="KYD20731.1"/>
    <property type="molecule type" value="Genomic_DNA"/>
</dbReference>
<sequence>MKRKFFAIIYIKEGIHPQKIFYYKRKKGFPRKPQSSV</sequence>
<protein>
    <submittedName>
        <fullName evidence="1">Uncharacterized protein</fullName>
    </submittedName>
</protein>
<dbReference type="Proteomes" id="UP000075683">
    <property type="component" value="Unassembled WGS sequence"/>
</dbReference>
<accession>A0A150M8M8</accession>
<dbReference type="STRING" id="301148.B4135_0113"/>
<comment type="caution">
    <text evidence="1">The sequence shown here is derived from an EMBL/GenBank/DDBJ whole genome shotgun (WGS) entry which is preliminary data.</text>
</comment>
<evidence type="ECO:0000313" key="2">
    <source>
        <dbReference type="Proteomes" id="UP000075683"/>
    </source>
</evidence>
<gene>
    <name evidence="1" type="ORF">B4135_0113</name>
</gene>
<evidence type="ECO:0000313" key="1">
    <source>
        <dbReference type="EMBL" id="KYD20731.1"/>
    </source>
</evidence>